<reference evidence="2 3" key="1">
    <citation type="journal article" date="2021" name="Microorganisms">
        <title>Genome Evolution of Filamentous Cyanobacterium Nostoc Species: From Facultative Symbiosis to Free Living.</title>
        <authorList>
            <person name="Huo D."/>
            <person name="Li H."/>
            <person name="Cai F."/>
            <person name="Guo X."/>
            <person name="Qiao Z."/>
            <person name="Wang W."/>
            <person name="Yu G."/>
            <person name="Li R."/>
        </authorList>
    </citation>
    <scope>NUCLEOTIDE SEQUENCE [LARGE SCALE GENOMIC DNA]</scope>
    <source>
        <strain evidence="2 3">CHAB 5714</strain>
    </source>
</reference>
<name>A0ABS8ICE3_9NOSO</name>
<organism evidence="2 3">
    <name type="scientific">Nostoc favosum CHAB5714</name>
    <dbReference type="NCBI Taxonomy" id="2780399"/>
    <lineage>
        <taxon>Bacteria</taxon>
        <taxon>Bacillati</taxon>
        <taxon>Cyanobacteriota</taxon>
        <taxon>Cyanophyceae</taxon>
        <taxon>Nostocales</taxon>
        <taxon>Nostocaceae</taxon>
        <taxon>Nostoc</taxon>
        <taxon>Nostoc favosum</taxon>
    </lineage>
</organism>
<keyword evidence="1" id="KW-0472">Membrane</keyword>
<dbReference type="InterPro" id="IPR025495">
    <property type="entry name" value="DUF4386"/>
</dbReference>
<protein>
    <submittedName>
        <fullName evidence="2">DUF4386 domain-containing protein</fullName>
    </submittedName>
</protein>
<keyword evidence="1" id="KW-0812">Transmembrane</keyword>
<evidence type="ECO:0000313" key="3">
    <source>
        <dbReference type="Proteomes" id="UP001199525"/>
    </source>
</evidence>
<feature type="transmembrane region" description="Helical" evidence="1">
    <location>
        <begin position="101"/>
        <end position="125"/>
    </location>
</feature>
<dbReference type="Proteomes" id="UP001199525">
    <property type="component" value="Unassembled WGS sequence"/>
</dbReference>
<dbReference type="Pfam" id="PF14329">
    <property type="entry name" value="DUF4386"/>
    <property type="match status" value="1"/>
</dbReference>
<feature type="transmembrane region" description="Helical" evidence="1">
    <location>
        <begin position="214"/>
        <end position="238"/>
    </location>
</feature>
<sequence>MKNATMHTNHKERASAVSLPKLTALFLVLEVILFMTAFRVLSNAVNWPAGLDEPAAVVLPLLAQRQSAVIAGYYSYMLSAILVIPLSLLLHRVLASENGPLLAIATTFGVLSGVMKSLGILRWLFLMPFLANTYVNPGTSPATRETIALVYDAFNLYAGKIGEHLGTQMFTALWVGLIAIVLVRSGLVSRWIGWVGMVVAIGWLVSLVKDFGIYVGPVVFISMTLLNFWYLTLAVALFQSRTRS</sequence>
<feature type="transmembrane region" description="Helical" evidence="1">
    <location>
        <begin position="191"/>
        <end position="208"/>
    </location>
</feature>
<evidence type="ECO:0000313" key="2">
    <source>
        <dbReference type="EMBL" id="MCC5601571.1"/>
    </source>
</evidence>
<dbReference type="EMBL" id="JAIVFQ010000033">
    <property type="protein sequence ID" value="MCC5601571.1"/>
    <property type="molecule type" value="Genomic_DNA"/>
</dbReference>
<feature type="transmembrane region" description="Helical" evidence="1">
    <location>
        <begin position="21"/>
        <end position="41"/>
    </location>
</feature>
<dbReference type="RefSeq" id="WP_229486584.1">
    <property type="nucleotide sequence ID" value="NZ_JAIVFQ010000033.1"/>
</dbReference>
<keyword evidence="1" id="KW-1133">Transmembrane helix</keyword>
<feature type="transmembrane region" description="Helical" evidence="1">
    <location>
        <begin position="165"/>
        <end position="184"/>
    </location>
</feature>
<comment type="caution">
    <text evidence="2">The sequence shown here is derived from an EMBL/GenBank/DDBJ whole genome shotgun (WGS) entry which is preliminary data.</text>
</comment>
<evidence type="ECO:0000256" key="1">
    <source>
        <dbReference type="SAM" id="Phobius"/>
    </source>
</evidence>
<keyword evidence="3" id="KW-1185">Reference proteome</keyword>
<proteinExistence type="predicted"/>
<feature type="transmembrane region" description="Helical" evidence="1">
    <location>
        <begin position="68"/>
        <end position="89"/>
    </location>
</feature>
<accession>A0ABS8ICE3</accession>
<gene>
    <name evidence="2" type="ORF">LC586_20775</name>
</gene>